<keyword evidence="6 10" id="KW-0067">ATP-binding</keyword>
<keyword evidence="10" id="KW-1003">Cell membrane</keyword>
<evidence type="ECO:0000256" key="1">
    <source>
        <dbReference type="ARBA" id="ARBA00004127"/>
    </source>
</evidence>
<proteinExistence type="inferred from homology"/>
<accession>A0ABT0S3Q4</accession>
<sequence length="791" mass="83662">MNEHQHHDHSAGTGTDRAHGSVVTDPVCGMKVDTRTAQHRLALGEAIYFFCSPRCREKFERDPDVYLNPPNRDPAAMHPATGALPEASAGTIWTCPMHPQIRRDRPGACPICGMALEPLEPSLEEGANPELIDMSRRFWVSAALSIPLIILTLGAEVLGWDLLPMRTSLWVQLALATPVVLWGGWPFFVRFLASLKSRQLNMFTLIGLGVGVAYGYSLVAAIAPGIFPASLRSMGGLVPVYFEAAAVITTLVLLGQVLELHARSATGRAIRALLGLAPKTARRVNRDGSEEDVPLEDVHVGDVLRVRPGEKVPVDGEVLEGHSSVDEAMISGEPVPVEKTAGAKVIGATVNGTGMLLFRAERVGRDTMLAQIVRMVAEAQRSRAPIQKLADTVSAVFVPAVVLVAVVAFVVWNLVGPEPRLAHALVNAIAVLIIACPCALGLATPMSIMVGTGRGAMAGVLVKNAEALEITEKVDTLVVDKTGTLTEGKPKLMSVEPRSDFTRTDVLRMAASLERGSEHPLAAAIVEGAEAQGVEIPEISDFASITGKGVTGKVETRQVALGNRSLLSDLGVDTSALETPADKHRTEGRGVMFMAIDGHLAGLLIVADPVKESAVEAIAELRRRGIHVVMMTGDNARTAAAVGRSVGIDEIMAEVLPDQKKTKVEELRGQGRRVAMAGDGINDAPALAAADVGIAMGTGTDVAMESAAVTLVKGDLWGIVRARKLSRAVMHNIRENLFFSFIFNAAGVPIAAGVLYPSFGILLSPIIAGAAMAFSSVAVIGNSLRLRGASI</sequence>
<feature type="transmembrane region" description="Helical" evidence="10">
    <location>
        <begin position="737"/>
        <end position="756"/>
    </location>
</feature>
<dbReference type="SFLD" id="SFLDG00002">
    <property type="entry name" value="C1.7:_P-type_atpase_like"/>
    <property type="match status" value="1"/>
</dbReference>
<organism evidence="13 14">
    <name type="scientific">Sphingomonas hankyongi</name>
    <dbReference type="NCBI Taxonomy" id="2908209"/>
    <lineage>
        <taxon>Bacteria</taxon>
        <taxon>Pseudomonadati</taxon>
        <taxon>Pseudomonadota</taxon>
        <taxon>Alphaproteobacteria</taxon>
        <taxon>Sphingomonadales</taxon>
        <taxon>Sphingomonadaceae</taxon>
        <taxon>Sphingomonas</taxon>
    </lineage>
</organism>
<dbReference type="PRINTS" id="PR00119">
    <property type="entry name" value="CATATPASE"/>
</dbReference>
<dbReference type="SUPFAM" id="SSF81653">
    <property type="entry name" value="Calcium ATPase, transduction domain A"/>
    <property type="match status" value="1"/>
</dbReference>
<feature type="transmembrane region" description="Helical" evidence="10">
    <location>
        <begin position="762"/>
        <end position="784"/>
    </location>
</feature>
<evidence type="ECO:0000313" key="14">
    <source>
        <dbReference type="Proteomes" id="UP001165342"/>
    </source>
</evidence>
<dbReference type="Gene3D" id="3.40.1110.10">
    <property type="entry name" value="Calcium-transporting ATPase, cytoplasmic domain N"/>
    <property type="match status" value="1"/>
</dbReference>
<dbReference type="PANTHER" id="PTHR43520">
    <property type="entry name" value="ATP7, ISOFORM B"/>
    <property type="match status" value="1"/>
</dbReference>
<dbReference type="InterPro" id="IPR059000">
    <property type="entry name" value="ATPase_P-type_domA"/>
</dbReference>
<dbReference type="Pfam" id="PF00702">
    <property type="entry name" value="Hydrolase"/>
    <property type="match status" value="1"/>
</dbReference>
<dbReference type="InterPro" id="IPR023214">
    <property type="entry name" value="HAD_sf"/>
</dbReference>
<protein>
    <submittedName>
        <fullName evidence="13">Heavy metal translocating P-type ATPase</fullName>
    </submittedName>
</protein>
<feature type="transmembrane region" description="Helical" evidence="10">
    <location>
        <begin position="421"/>
        <end position="444"/>
    </location>
</feature>
<evidence type="ECO:0000256" key="4">
    <source>
        <dbReference type="ARBA" id="ARBA00022723"/>
    </source>
</evidence>
<dbReference type="NCBIfam" id="TIGR01525">
    <property type="entry name" value="ATPase-IB_hvy"/>
    <property type="match status" value="1"/>
</dbReference>
<reference evidence="13" key="1">
    <citation type="submission" date="2022-05" db="EMBL/GenBank/DDBJ databases">
        <authorList>
            <person name="Jo J.-H."/>
            <person name="Im W.-T."/>
        </authorList>
    </citation>
    <scope>NUCLEOTIDE SEQUENCE</scope>
    <source>
        <strain evidence="13">SE220</strain>
    </source>
</reference>
<dbReference type="SUPFAM" id="SSF56784">
    <property type="entry name" value="HAD-like"/>
    <property type="match status" value="1"/>
</dbReference>
<gene>
    <name evidence="13" type="ORF">LZ538_09240</name>
</gene>
<dbReference type="NCBIfam" id="TIGR01511">
    <property type="entry name" value="ATPase-IB1_Cu"/>
    <property type="match status" value="1"/>
</dbReference>
<dbReference type="InterPro" id="IPR011017">
    <property type="entry name" value="TRASH_dom"/>
</dbReference>
<feature type="transmembrane region" description="Helical" evidence="10">
    <location>
        <begin position="138"/>
        <end position="158"/>
    </location>
</feature>
<feature type="transmembrane region" description="Helical" evidence="10">
    <location>
        <begin position="239"/>
        <end position="258"/>
    </location>
</feature>
<comment type="similarity">
    <text evidence="2 10">Belongs to the cation transport ATPase (P-type) (TC 3.A.3) family. Type IB subfamily.</text>
</comment>
<evidence type="ECO:0000313" key="13">
    <source>
        <dbReference type="EMBL" id="MCL6730236.1"/>
    </source>
</evidence>
<dbReference type="InterPro" id="IPR008250">
    <property type="entry name" value="ATPase_P-typ_transduc_dom_A_sf"/>
</dbReference>
<name>A0ABT0S3Q4_9SPHN</name>
<dbReference type="EMBL" id="JAMGBE010000003">
    <property type="protein sequence ID" value="MCL6730236.1"/>
    <property type="molecule type" value="Genomic_DNA"/>
</dbReference>
<evidence type="ECO:0000256" key="5">
    <source>
        <dbReference type="ARBA" id="ARBA00022741"/>
    </source>
</evidence>
<evidence type="ECO:0000256" key="2">
    <source>
        <dbReference type="ARBA" id="ARBA00006024"/>
    </source>
</evidence>
<feature type="compositionally biased region" description="Basic and acidic residues" evidence="11">
    <location>
        <begin position="1"/>
        <end position="10"/>
    </location>
</feature>
<dbReference type="SUPFAM" id="SSF81665">
    <property type="entry name" value="Calcium ATPase, transmembrane domain M"/>
    <property type="match status" value="1"/>
</dbReference>
<dbReference type="PRINTS" id="PR00943">
    <property type="entry name" value="CUATPASE"/>
</dbReference>
<dbReference type="Pfam" id="PF19335">
    <property type="entry name" value="HMBD"/>
    <property type="match status" value="1"/>
</dbReference>
<dbReference type="InterPro" id="IPR023298">
    <property type="entry name" value="ATPase_P-typ_TM_dom_sf"/>
</dbReference>
<feature type="region of interest" description="Disordered" evidence="11">
    <location>
        <begin position="1"/>
        <end position="21"/>
    </location>
</feature>
<dbReference type="SFLD" id="SFLDF00027">
    <property type="entry name" value="p-type_atpase"/>
    <property type="match status" value="1"/>
</dbReference>
<keyword evidence="14" id="KW-1185">Reference proteome</keyword>
<dbReference type="InterPro" id="IPR001757">
    <property type="entry name" value="P_typ_ATPase"/>
</dbReference>
<keyword evidence="5 10" id="KW-0547">Nucleotide-binding</keyword>
<feature type="domain" description="TRASH" evidence="12">
    <location>
        <begin position="25"/>
        <end position="63"/>
    </location>
</feature>
<evidence type="ECO:0000256" key="3">
    <source>
        <dbReference type="ARBA" id="ARBA00022692"/>
    </source>
</evidence>
<keyword evidence="7" id="KW-1278">Translocase</keyword>
<dbReference type="InterPro" id="IPR009078">
    <property type="entry name" value="Ferritin-like_SF"/>
</dbReference>
<dbReference type="NCBIfam" id="TIGR01494">
    <property type="entry name" value="ATPase_P-type"/>
    <property type="match status" value="1"/>
</dbReference>
<evidence type="ECO:0000256" key="11">
    <source>
        <dbReference type="SAM" id="MobiDB-lite"/>
    </source>
</evidence>
<feature type="transmembrane region" description="Helical" evidence="10">
    <location>
        <begin position="205"/>
        <end position="227"/>
    </location>
</feature>
<evidence type="ECO:0000256" key="9">
    <source>
        <dbReference type="ARBA" id="ARBA00023136"/>
    </source>
</evidence>
<feature type="transmembrane region" description="Helical" evidence="10">
    <location>
        <begin position="170"/>
        <end position="193"/>
    </location>
</feature>
<evidence type="ECO:0000259" key="12">
    <source>
        <dbReference type="SMART" id="SM00746"/>
    </source>
</evidence>
<dbReference type="Gene3D" id="2.70.150.10">
    <property type="entry name" value="Calcium-transporting ATPase, cytoplasmic transduction domain A"/>
    <property type="match status" value="1"/>
</dbReference>
<keyword evidence="3 10" id="KW-0812">Transmembrane</keyword>
<dbReference type="Gene3D" id="3.40.50.1000">
    <property type="entry name" value="HAD superfamily/HAD-like"/>
    <property type="match status" value="1"/>
</dbReference>
<dbReference type="InterPro" id="IPR027256">
    <property type="entry name" value="P-typ_ATPase_IB"/>
</dbReference>
<evidence type="ECO:0000256" key="10">
    <source>
        <dbReference type="RuleBase" id="RU362081"/>
    </source>
</evidence>
<keyword evidence="9 10" id="KW-0472">Membrane</keyword>
<evidence type="ECO:0000256" key="8">
    <source>
        <dbReference type="ARBA" id="ARBA00022989"/>
    </source>
</evidence>
<evidence type="ECO:0000256" key="6">
    <source>
        <dbReference type="ARBA" id="ARBA00022840"/>
    </source>
</evidence>
<dbReference type="InterPro" id="IPR007029">
    <property type="entry name" value="YHS_dom"/>
</dbReference>
<dbReference type="Pfam" id="PF00122">
    <property type="entry name" value="E1-E2_ATPase"/>
    <property type="match status" value="1"/>
</dbReference>
<dbReference type="InterPro" id="IPR018303">
    <property type="entry name" value="ATPase_P-typ_P_site"/>
</dbReference>
<dbReference type="SMART" id="SM00746">
    <property type="entry name" value="TRASH"/>
    <property type="match status" value="1"/>
</dbReference>
<dbReference type="SFLD" id="SFLDS00003">
    <property type="entry name" value="Haloacid_Dehalogenase"/>
    <property type="match status" value="1"/>
</dbReference>
<dbReference type="SUPFAM" id="SSF47240">
    <property type="entry name" value="Ferritin-like"/>
    <property type="match status" value="1"/>
</dbReference>
<dbReference type="PROSITE" id="PS00154">
    <property type="entry name" value="ATPASE_E1_E2"/>
    <property type="match status" value="1"/>
</dbReference>
<dbReference type="InterPro" id="IPR036412">
    <property type="entry name" value="HAD-like_sf"/>
</dbReference>
<dbReference type="Proteomes" id="UP001165342">
    <property type="component" value="Unassembled WGS sequence"/>
</dbReference>
<comment type="caution">
    <text evidence="13">The sequence shown here is derived from an EMBL/GenBank/DDBJ whole genome shotgun (WGS) entry which is preliminary data.</text>
</comment>
<dbReference type="PANTHER" id="PTHR43520:SF8">
    <property type="entry name" value="P-TYPE CU(+) TRANSPORTER"/>
    <property type="match status" value="1"/>
</dbReference>
<dbReference type="Pfam" id="PF04945">
    <property type="entry name" value="YHS"/>
    <property type="match status" value="1"/>
</dbReference>
<keyword evidence="4 10" id="KW-0479">Metal-binding</keyword>
<dbReference type="CDD" id="cd02094">
    <property type="entry name" value="P-type_ATPase_Cu-like"/>
    <property type="match status" value="1"/>
</dbReference>
<comment type="subcellular location">
    <subcellularLocation>
        <location evidence="10">Cell membrane</location>
    </subcellularLocation>
    <subcellularLocation>
        <location evidence="1">Endomembrane system</location>
        <topology evidence="1">Multi-pass membrane protein</topology>
    </subcellularLocation>
</comment>
<dbReference type="InterPro" id="IPR045800">
    <property type="entry name" value="HMBD"/>
</dbReference>
<dbReference type="InterPro" id="IPR023299">
    <property type="entry name" value="ATPase_P-typ_cyto_dom_N"/>
</dbReference>
<dbReference type="RefSeq" id="WP_249831735.1">
    <property type="nucleotide sequence ID" value="NZ_JAMGBE010000003.1"/>
</dbReference>
<feature type="transmembrane region" description="Helical" evidence="10">
    <location>
        <begin position="389"/>
        <end position="415"/>
    </location>
</feature>
<keyword evidence="8 10" id="KW-1133">Transmembrane helix</keyword>
<dbReference type="InterPro" id="IPR044492">
    <property type="entry name" value="P_typ_ATPase_HD_dom"/>
</dbReference>
<evidence type="ECO:0000256" key="7">
    <source>
        <dbReference type="ARBA" id="ARBA00022967"/>
    </source>
</evidence>